<reference evidence="2" key="2">
    <citation type="submission" date="2011-02" db="EMBL/GenBank/DDBJ databases">
        <title>The complete genome of Pedobacter saltans DSM 12145.</title>
        <authorList>
            <consortium name="US DOE Joint Genome Institute (JGI-PGF)"/>
            <person name="Lucas S."/>
            <person name="Copeland A."/>
            <person name="Lapidus A."/>
            <person name="Bruce D."/>
            <person name="Goodwin L."/>
            <person name="Pitluck S."/>
            <person name="Kyrpides N."/>
            <person name="Mavromatis K."/>
            <person name="Pagani I."/>
            <person name="Ivanova N."/>
            <person name="Ovchinnikova G."/>
            <person name="Lu M."/>
            <person name="Detter J.C."/>
            <person name="Han C."/>
            <person name="Land M."/>
            <person name="Hauser L."/>
            <person name="Markowitz V."/>
            <person name="Cheng J.-F."/>
            <person name="Hugenholtz P."/>
            <person name="Woyke T."/>
            <person name="Wu D."/>
            <person name="Tindall B."/>
            <person name="Pomrenke H.G."/>
            <person name="Brambilla E."/>
            <person name="Klenk H.-P."/>
            <person name="Eisen J.A."/>
        </authorList>
    </citation>
    <scope>NUCLEOTIDE SEQUENCE [LARGE SCALE GENOMIC DNA]</scope>
    <source>
        <strain evidence="2">ATCC 51119 / DSM 12145 / JCM 21818 / LMG 10337 / NBRC 100064 / NCIMB 13643</strain>
    </source>
</reference>
<sequence>MLYFFTAPLKWVVGREGKKRWQGVGGKNTASTPRKIAPLAYCIGLFFRGVAMALAILHNVIIGYYSAGIVAYKHGGNRL</sequence>
<dbReference type="EMBL" id="CP002545">
    <property type="protein sequence ID" value="ADY52431.1"/>
    <property type="molecule type" value="Genomic_DNA"/>
</dbReference>
<name>F0S8V0_PSESL</name>
<dbReference type="AlphaFoldDB" id="F0S8V0"/>
<accession>F0S8V0</accession>
<dbReference type="RefSeq" id="WP_013632918.1">
    <property type="nucleotide sequence ID" value="NC_015177.1"/>
</dbReference>
<gene>
    <name evidence="1" type="ordered locus">Pedsa_1877</name>
</gene>
<proteinExistence type="predicted"/>
<reference evidence="1 2" key="1">
    <citation type="journal article" date="2011" name="Stand. Genomic Sci.">
        <title>Complete genome sequence of the gliding, heparinolytic Pedobacter saltans type strain (113).</title>
        <authorList>
            <person name="Liolios K."/>
            <person name="Sikorski J."/>
            <person name="Lu M."/>
            <person name="Nolan M."/>
            <person name="Lapidus A."/>
            <person name="Lucas S."/>
            <person name="Hammon N."/>
            <person name="Deshpande S."/>
            <person name="Cheng J.F."/>
            <person name="Tapia R."/>
            <person name="Han C."/>
            <person name="Goodwin L."/>
            <person name="Pitluck S."/>
            <person name="Huntemann M."/>
            <person name="Ivanova N."/>
            <person name="Pagani I."/>
            <person name="Mavromatis K."/>
            <person name="Ovchinikova G."/>
            <person name="Pati A."/>
            <person name="Chen A."/>
            <person name="Palaniappan K."/>
            <person name="Land M."/>
            <person name="Hauser L."/>
            <person name="Brambilla E.M."/>
            <person name="Kotsyurbenko O."/>
            <person name="Rohde M."/>
            <person name="Tindall B.J."/>
            <person name="Abt B."/>
            <person name="Goker M."/>
            <person name="Detter J.C."/>
            <person name="Woyke T."/>
            <person name="Bristow J."/>
            <person name="Eisen J.A."/>
            <person name="Markowitz V."/>
            <person name="Hugenholtz P."/>
            <person name="Klenk H.P."/>
            <person name="Kyrpides N.C."/>
        </authorList>
    </citation>
    <scope>NUCLEOTIDE SEQUENCE [LARGE SCALE GENOMIC DNA]</scope>
    <source>
        <strain evidence="2">ATCC 51119 / DSM 12145 / JCM 21818 / LMG 10337 / NBRC 100064 / NCIMB 13643</strain>
    </source>
</reference>
<dbReference type="Proteomes" id="UP000000310">
    <property type="component" value="Chromosome"/>
</dbReference>
<protein>
    <submittedName>
        <fullName evidence="1">Uncharacterized protein</fullName>
    </submittedName>
</protein>
<evidence type="ECO:0000313" key="1">
    <source>
        <dbReference type="EMBL" id="ADY52431.1"/>
    </source>
</evidence>
<dbReference type="KEGG" id="psn:Pedsa_1877"/>
<dbReference type="HOGENOM" id="CLU_2603348_0_0_10"/>
<evidence type="ECO:0000313" key="2">
    <source>
        <dbReference type="Proteomes" id="UP000000310"/>
    </source>
</evidence>
<keyword evidence="2" id="KW-1185">Reference proteome</keyword>
<organism evidence="1 2">
    <name type="scientific">Pseudopedobacter saltans (strain ATCC 51119 / DSM 12145 / JCM 21818 / CCUG 39354 / LMG 10337 / NBRC 100064 / NCIMB 13643)</name>
    <name type="common">Pedobacter saltans</name>
    <dbReference type="NCBI Taxonomy" id="762903"/>
    <lineage>
        <taxon>Bacteria</taxon>
        <taxon>Pseudomonadati</taxon>
        <taxon>Bacteroidota</taxon>
        <taxon>Sphingobacteriia</taxon>
        <taxon>Sphingobacteriales</taxon>
        <taxon>Sphingobacteriaceae</taxon>
        <taxon>Pseudopedobacter</taxon>
    </lineage>
</organism>